<evidence type="ECO:0000313" key="3">
    <source>
        <dbReference type="Proteomes" id="UP000499080"/>
    </source>
</evidence>
<organism evidence="2 3">
    <name type="scientific">Araneus ventricosus</name>
    <name type="common">Orbweaver spider</name>
    <name type="synonym">Epeira ventricosa</name>
    <dbReference type="NCBI Taxonomy" id="182803"/>
    <lineage>
        <taxon>Eukaryota</taxon>
        <taxon>Metazoa</taxon>
        <taxon>Ecdysozoa</taxon>
        <taxon>Arthropoda</taxon>
        <taxon>Chelicerata</taxon>
        <taxon>Arachnida</taxon>
        <taxon>Araneae</taxon>
        <taxon>Araneomorphae</taxon>
        <taxon>Entelegynae</taxon>
        <taxon>Araneoidea</taxon>
        <taxon>Araneidae</taxon>
        <taxon>Araneus</taxon>
    </lineage>
</organism>
<evidence type="ECO:0000256" key="1">
    <source>
        <dbReference type="SAM" id="MobiDB-lite"/>
    </source>
</evidence>
<dbReference type="AlphaFoldDB" id="A0A4Y2VDU1"/>
<comment type="caution">
    <text evidence="2">The sequence shown here is derived from an EMBL/GenBank/DDBJ whole genome shotgun (WGS) entry which is preliminary data.</text>
</comment>
<proteinExistence type="predicted"/>
<dbReference type="EMBL" id="BGPR01045817">
    <property type="protein sequence ID" value="GBO22761.1"/>
    <property type="molecule type" value="Genomic_DNA"/>
</dbReference>
<feature type="region of interest" description="Disordered" evidence="1">
    <location>
        <begin position="60"/>
        <end position="84"/>
    </location>
</feature>
<gene>
    <name evidence="2" type="ORF">AVEN_236174_1</name>
</gene>
<protein>
    <submittedName>
        <fullName evidence="2">Uncharacterized protein</fullName>
    </submittedName>
</protein>
<dbReference type="OrthoDB" id="1434354at2759"/>
<dbReference type="InterPro" id="IPR036865">
    <property type="entry name" value="CRAL-TRIO_dom_sf"/>
</dbReference>
<reference evidence="2 3" key="1">
    <citation type="journal article" date="2019" name="Sci. Rep.">
        <title>Orb-weaving spider Araneus ventricosus genome elucidates the spidroin gene catalogue.</title>
        <authorList>
            <person name="Kono N."/>
            <person name="Nakamura H."/>
            <person name="Ohtoshi R."/>
            <person name="Moran D.A.P."/>
            <person name="Shinohara A."/>
            <person name="Yoshida Y."/>
            <person name="Fujiwara M."/>
            <person name="Mori M."/>
            <person name="Tomita M."/>
            <person name="Arakawa K."/>
        </authorList>
    </citation>
    <scope>NUCLEOTIDE SEQUENCE [LARGE SCALE GENOMIC DNA]</scope>
</reference>
<evidence type="ECO:0000313" key="2">
    <source>
        <dbReference type="EMBL" id="GBO22761.1"/>
    </source>
</evidence>
<sequence length="105" mass="12037">HIAWRKEMGIDTILTDYEPPEVLLKYIPVCLMCFNKAGCIVRMHDCGRVDSKVYRPALSHPTGAKKNTELFRSNESSFPKRKRSEETWAPFAENVILKCVSLPEP</sequence>
<dbReference type="Gene3D" id="3.40.525.10">
    <property type="entry name" value="CRAL-TRIO lipid binding domain"/>
    <property type="match status" value="1"/>
</dbReference>
<feature type="non-terminal residue" evidence="2">
    <location>
        <position position="1"/>
    </location>
</feature>
<keyword evidence="3" id="KW-1185">Reference proteome</keyword>
<dbReference type="Proteomes" id="UP000499080">
    <property type="component" value="Unassembled WGS sequence"/>
</dbReference>
<accession>A0A4Y2VDU1</accession>
<name>A0A4Y2VDU1_ARAVE</name>